<proteinExistence type="predicted"/>
<reference evidence="2" key="1">
    <citation type="submission" date="2022-10" db="EMBL/GenBank/DDBJ databases">
        <authorList>
            <person name="Turner M.S."/>
            <person name="Huang W."/>
        </authorList>
    </citation>
    <scope>NUCLEOTIDE SEQUENCE</scope>
    <source>
        <strain evidence="2">54</strain>
    </source>
</reference>
<gene>
    <name evidence="2" type="ORF">OGZ50_12045</name>
</gene>
<dbReference type="RefSeq" id="WP_278228532.1">
    <property type="nucleotide sequence ID" value="NZ_JAOWLV010000010.1"/>
</dbReference>
<evidence type="ECO:0000256" key="1">
    <source>
        <dbReference type="SAM" id="MobiDB-lite"/>
    </source>
</evidence>
<sequence length="312" mass="36488">MAVKKFKKQKGYESLNREFLQRNDLSLEARGLLSYMESMPDNYIFHKTNLYTCFEKNKKTSVERIWNELLDQNFIIAYSKGKKPKQQFEYLFSHEGFSEETIQELNEEYLTTGWDIAYRSGTNRKPASYYRNKKLIENAQKSSDPKPSVNQGVENQHTDNHGISMGVDFEQHKTDSTKSTGIKSINKGLLINGEEEEEENNKEISEFQNKLEKAKMDYLECFPFEKDLIESLLKTKFSEDVKTDLMDFLFTTRVGFDLDYSDPEQASIAFAELVKEQLIDNKYNSRQNYLSYFRIGLQQKIATRKAVSSVHF</sequence>
<dbReference type="Proteomes" id="UP001152598">
    <property type="component" value="Unassembled WGS sequence"/>
</dbReference>
<name>A0AAP4DUZ1_9LACT</name>
<organism evidence="2 3">
    <name type="scientific">Lactococcus lactis</name>
    <dbReference type="NCBI Taxonomy" id="1358"/>
    <lineage>
        <taxon>Bacteria</taxon>
        <taxon>Bacillati</taxon>
        <taxon>Bacillota</taxon>
        <taxon>Bacilli</taxon>
        <taxon>Lactobacillales</taxon>
        <taxon>Streptococcaceae</taxon>
        <taxon>Lactococcus</taxon>
    </lineage>
</organism>
<accession>A0AAP4DUZ1</accession>
<protein>
    <submittedName>
        <fullName evidence="2">Uncharacterized protein</fullName>
    </submittedName>
</protein>
<evidence type="ECO:0000313" key="2">
    <source>
        <dbReference type="EMBL" id="MDG4977463.1"/>
    </source>
</evidence>
<comment type="caution">
    <text evidence="2">The sequence shown here is derived from an EMBL/GenBank/DDBJ whole genome shotgun (WGS) entry which is preliminary data.</text>
</comment>
<dbReference type="AlphaFoldDB" id="A0AAP4DUZ1"/>
<evidence type="ECO:0000313" key="3">
    <source>
        <dbReference type="Proteomes" id="UP001152598"/>
    </source>
</evidence>
<feature type="region of interest" description="Disordered" evidence="1">
    <location>
        <begin position="139"/>
        <end position="164"/>
    </location>
</feature>
<dbReference type="EMBL" id="JAOWLV010000010">
    <property type="protein sequence ID" value="MDG4977463.1"/>
    <property type="molecule type" value="Genomic_DNA"/>
</dbReference>
<reference evidence="2" key="2">
    <citation type="journal article" date="2023" name="Food Microbiol.">
        <title>Evaluation of the fermentation potential of lactic acid bacteria isolated from herbs, fruits and vegetables as starter cultures in nut-based milk alternatives.</title>
        <authorList>
            <person name="Huang W."/>
            <person name="Dong A."/>
            <person name="Pham H.T."/>
            <person name="Zhou C."/>
            <person name="Huo Z."/>
            <person name="Watjen A.P."/>
            <person name="Prakash S."/>
            <person name="Bang-Berthelsen C.H."/>
            <person name="Turner M.S."/>
        </authorList>
    </citation>
    <scope>NUCLEOTIDE SEQUENCE</scope>
    <source>
        <strain evidence="2">54</strain>
    </source>
</reference>